<dbReference type="Pfam" id="PF22691">
    <property type="entry name" value="Thiolase_C_1"/>
    <property type="match status" value="1"/>
</dbReference>
<dbReference type="Pfam" id="PF00108">
    <property type="entry name" value="Thiolase_N"/>
    <property type="match status" value="1"/>
</dbReference>
<reference evidence="3" key="1">
    <citation type="submission" date="2014-09" db="EMBL/GenBank/DDBJ databases">
        <authorList>
            <person name="Probst J Alexander"/>
        </authorList>
    </citation>
    <scope>NUCLEOTIDE SEQUENCE</scope>
</reference>
<dbReference type="InterPro" id="IPR055140">
    <property type="entry name" value="Thiolase_C_2"/>
</dbReference>
<protein>
    <recommendedName>
        <fullName evidence="4">Acetyl-CoA acetyltransferase</fullName>
    </recommendedName>
</protein>
<dbReference type="PIRSF" id="PIRSF000429">
    <property type="entry name" value="Ac-CoA_Ac_transf"/>
    <property type="match status" value="1"/>
</dbReference>
<dbReference type="Gene3D" id="3.40.47.10">
    <property type="match status" value="1"/>
</dbReference>
<gene>
    <name evidence="3" type="ORF">MSIBF_A230004</name>
</gene>
<organism evidence="3">
    <name type="scientific">groundwater metagenome</name>
    <dbReference type="NCBI Taxonomy" id="717931"/>
    <lineage>
        <taxon>unclassified sequences</taxon>
        <taxon>metagenomes</taxon>
        <taxon>ecological metagenomes</taxon>
    </lineage>
</organism>
<dbReference type="InterPro" id="IPR020616">
    <property type="entry name" value="Thiolase_N"/>
</dbReference>
<accession>A0A098E8U2</accession>
<dbReference type="EMBL" id="CCXY01000146">
    <property type="protein sequence ID" value="CEG12443.1"/>
    <property type="molecule type" value="Genomic_DNA"/>
</dbReference>
<dbReference type="CDD" id="cd00829">
    <property type="entry name" value="SCP-x_thiolase"/>
    <property type="match status" value="1"/>
</dbReference>
<name>A0A098E8U2_9ZZZZ</name>
<dbReference type="PANTHER" id="PTHR42870">
    <property type="entry name" value="ACETYL-COA C-ACETYLTRANSFERASE"/>
    <property type="match status" value="1"/>
</dbReference>
<dbReference type="AlphaFoldDB" id="A0A098E8U2"/>
<dbReference type="PANTHER" id="PTHR42870:SF1">
    <property type="entry name" value="NON-SPECIFIC LIPID-TRANSFER PROTEIN-LIKE 2"/>
    <property type="match status" value="1"/>
</dbReference>
<sequence length="378" mass="40868">MAYIIGIGRTKFGVLNENIPELAYEAMFKSIDDSTLSINDIDAVYVANFCAGPFQNQLHLNSVISSLLPKSNIPIIRIETACASASSALCQAITSLDKFENIMVLGVEKMTAADNLSASKNISSAGDRLFDQDEGLIFPATYALIAQQHMLKYGTTLDDLALVSLKNHSNANLNDLAHFYHKKVDIEMIKNSPVVCSPLRLFDCCPVSDGSAAVIISKNKKTDRDIKIAASAMATDTISLCQRKNLTSFKAAKIATKEAYKQANMKPKDIDIAEVHDCFTIAELIAMEDIGLCKEGESKYLIRDRKTNLRGDIPINTDGGLKADGHPIGTSGVAQIIEIVIQLRGEAGKRQVQDAEVGLTHNIGGIGGTAVIHILKSQ</sequence>
<evidence type="ECO:0008006" key="4">
    <source>
        <dbReference type="Google" id="ProtNLM"/>
    </source>
</evidence>
<dbReference type="SUPFAM" id="SSF53901">
    <property type="entry name" value="Thiolase-like"/>
    <property type="match status" value="2"/>
</dbReference>
<feature type="domain" description="Thiolase N-terminal" evidence="1">
    <location>
        <begin position="3"/>
        <end position="218"/>
    </location>
</feature>
<dbReference type="NCBIfam" id="NF004720">
    <property type="entry name" value="PRK06064.1"/>
    <property type="match status" value="1"/>
</dbReference>
<evidence type="ECO:0000259" key="2">
    <source>
        <dbReference type="Pfam" id="PF22691"/>
    </source>
</evidence>
<evidence type="ECO:0000259" key="1">
    <source>
        <dbReference type="Pfam" id="PF00108"/>
    </source>
</evidence>
<feature type="domain" description="Thiolase C-terminal" evidence="2">
    <location>
        <begin position="233"/>
        <end position="376"/>
    </location>
</feature>
<dbReference type="InterPro" id="IPR016039">
    <property type="entry name" value="Thiolase-like"/>
</dbReference>
<proteinExistence type="predicted"/>
<evidence type="ECO:0000313" key="3">
    <source>
        <dbReference type="EMBL" id="CEG12443.1"/>
    </source>
</evidence>
<dbReference type="GO" id="GO:0016747">
    <property type="term" value="F:acyltransferase activity, transferring groups other than amino-acyl groups"/>
    <property type="evidence" value="ECO:0007669"/>
    <property type="project" value="InterPro"/>
</dbReference>
<dbReference type="InterPro" id="IPR002155">
    <property type="entry name" value="Thiolase"/>
</dbReference>